<name>A0A075SHY5_STRSU</name>
<organism evidence="2 3">
    <name type="scientific">Streptococcus suis 6407</name>
    <dbReference type="NCBI Taxonomy" id="1214179"/>
    <lineage>
        <taxon>Bacteria</taxon>
        <taxon>Bacillati</taxon>
        <taxon>Bacillota</taxon>
        <taxon>Bacilli</taxon>
        <taxon>Lactobacillales</taxon>
        <taxon>Streptococcaceae</taxon>
        <taxon>Streptococcus</taxon>
    </lineage>
</organism>
<dbReference type="InterPro" id="IPR010093">
    <property type="entry name" value="SinI_DNA-bd"/>
</dbReference>
<protein>
    <recommendedName>
        <fullName evidence="1">Helix-turn-helix domain-containing protein</fullName>
    </recommendedName>
</protein>
<dbReference type="GO" id="GO:0003677">
    <property type="term" value="F:DNA binding"/>
    <property type="evidence" value="ECO:0007669"/>
    <property type="project" value="InterPro"/>
</dbReference>
<dbReference type="Proteomes" id="UP000028185">
    <property type="component" value="Chromosome"/>
</dbReference>
<reference evidence="2 3" key="1">
    <citation type="journal article" date="2014" name="Genome Announc.">
        <title>Whole-Genome Sequence of Streptococcus suis Serotype 4 Reference Strain 6407.</title>
        <authorList>
            <person name="Wang K."/>
            <person name="Chen J."/>
            <person name="Yao H."/>
            <person name="Lu C."/>
        </authorList>
    </citation>
    <scope>NUCLEOTIDE SEQUENCE [LARGE SCALE GENOMIC DNA]</scope>
    <source>
        <strain evidence="2">6407</strain>
    </source>
</reference>
<sequence>MDAMFEAFESLKQEIIQEVLSEVRKELADVKQTNQVSNKTIGVKEACEIIGMSRNPFMAIVKAGKIPYHMAGTHFRFDQRDIEYYKAKMKVKKKVKGISA</sequence>
<accession>A0A075SHY5</accession>
<evidence type="ECO:0000259" key="1">
    <source>
        <dbReference type="Pfam" id="PF12728"/>
    </source>
</evidence>
<dbReference type="Pfam" id="PF12728">
    <property type="entry name" value="HTH_17"/>
    <property type="match status" value="1"/>
</dbReference>
<dbReference type="NCBIfam" id="TIGR01764">
    <property type="entry name" value="excise"/>
    <property type="match status" value="1"/>
</dbReference>
<dbReference type="AlphaFoldDB" id="A0A075SHY5"/>
<dbReference type="PATRIC" id="fig|1214179.4.peg.1481"/>
<proteinExistence type="predicted"/>
<dbReference type="HOGENOM" id="CLU_2304531_0_0_9"/>
<feature type="domain" description="Helix-turn-helix" evidence="1">
    <location>
        <begin position="43"/>
        <end position="88"/>
    </location>
</feature>
<evidence type="ECO:0000313" key="2">
    <source>
        <dbReference type="EMBL" id="AIG43874.1"/>
    </source>
</evidence>
<gene>
    <name evidence="2" type="ORF">ID09_07540</name>
</gene>
<dbReference type="InterPro" id="IPR041657">
    <property type="entry name" value="HTH_17"/>
</dbReference>
<evidence type="ECO:0000313" key="3">
    <source>
        <dbReference type="Proteomes" id="UP000028185"/>
    </source>
</evidence>
<dbReference type="EMBL" id="CP008921">
    <property type="protein sequence ID" value="AIG43874.1"/>
    <property type="molecule type" value="Genomic_DNA"/>
</dbReference>